<evidence type="ECO:0000256" key="8">
    <source>
        <dbReference type="RuleBase" id="RU000477"/>
    </source>
</evidence>
<dbReference type="InterPro" id="IPR022357">
    <property type="entry name" value="MIP_CS"/>
</dbReference>
<dbReference type="PRINTS" id="PR00783">
    <property type="entry name" value="MINTRINSICP"/>
</dbReference>
<dbReference type="PROSITE" id="PS00221">
    <property type="entry name" value="MIP"/>
    <property type="match status" value="1"/>
</dbReference>
<proteinExistence type="inferred from homology"/>
<dbReference type="FunFam" id="1.20.1080.10:FF:000013">
    <property type="entry name" value="Aquaporin NIP2-1"/>
    <property type="match status" value="1"/>
</dbReference>
<dbReference type="Proteomes" id="UP001140206">
    <property type="component" value="Chromosome 4"/>
</dbReference>
<feature type="transmembrane region" description="Helical" evidence="10">
    <location>
        <begin position="118"/>
        <end position="138"/>
    </location>
</feature>
<evidence type="ECO:0000256" key="1">
    <source>
        <dbReference type="ARBA" id="ARBA00004141"/>
    </source>
</evidence>
<evidence type="ECO:0000256" key="10">
    <source>
        <dbReference type="SAM" id="Phobius"/>
    </source>
</evidence>
<protein>
    <submittedName>
        <fullName evidence="11">NOD26-like intrinsic protein 1</fullName>
    </submittedName>
</protein>
<accession>A0AAV8D5F2</accession>
<dbReference type="Gene3D" id="1.20.1080.10">
    <property type="entry name" value="Glycerol uptake facilitator protein"/>
    <property type="match status" value="1"/>
</dbReference>
<feature type="compositionally biased region" description="Polar residues" evidence="9">
    <location>
        <begin position="1"/>
        <end position="10"/>
    </location>
</feature>
<dbReference type="InterPro" id="IPR034294">
    <property type="entry name" value="Aquaporin_transptr"/>
</dbReference>
<dbReference type="GO" id="GO:0015267">
    <property type="term" value="F:channel activity"/>
    <property type="evidence" value="ECO:0007669"/>
    <property type="project" value="InterPro"/>
</dbReference>
<evidence type="ECO:0000313" key="12">
    <source>
        <dbReference type="Proteomes" id="UP001140206"/>
    </source>
</evidence>
<dbReference type="InterPro" id="IPR000425">
    <property type="entry name" value="MIP"/>
</dbReference>
<dbReference type="Pfam" id="PF00230">
    <property type="entry name" value="MIP"/>
    <property type="match status" value="1"/>
</dbReference>
<feature type="transmembrane region" description="Helical" evidence="10">
    <location>
        <begin position="84"/>
        <end position="106"/>
    </location>
</feature>
<feature type="transmembrane region" description="Helical" evidence="10">
    <location>
        <begin position="159"/>
        <end position="177"/>
    </location>
</feature>
<comment type="caution">
    <text evidence="11">The sequence shown here is derived from an EMBL/GenBank/DDBJ whole genome shotgun (WGS) entry which is preliminary data.</text>
</comment>
<keyword evidence="2 8" id="KW-0813">Transport</keyword>
<keyword evidence="3 8" id="KW-0812">Transmembrane</keyword>
<feature type="transmembrane region" description="Helical" evidence="10">
    <location>
        <begin position="197"/>
        <end position="218"/>
    </location>
</feature>
<name>A0AAV8D5F2_9POAL</name>
<dbReference type="InterPro" id="IPR023271">
    <property type="entry name" value="Aquaporin-like"/>
</dbReference>
<evidence type="ECO:0000256" key="7">
    <source>
        <dbReference type="ARBA" id="ARBA00060753"/>
    </source>
</evidence>
<evidence type="ECO:0000256" key="5">
    <source>
        <dbReference type="ARBA" id="ARBA00022989"/>
    </source>
</evidence>
<dbReference type="GO" id="GO:0016020">
    <property type="term" value="C:membrane"/>
    <property type="evidence" value="ECO:0007669"/>
    <property type="project" value="UniProtKB-SubCell"/>
</dbReference>
<keyword evidence="4" id="KW-0677">Repeat</keyword>
<gene>
    <name evidence="11" type="ORF">LUZ62_071873</name>
</gene>
<dbReference type="SUPFAM" id="SSF81338">
    <property type="entry name" value="Aquaporin-like"/>
    <property type="match status" value="1"/>
</dbReference>
<keyword evidence="5 10" id="KW-1133">Transmembrane helix</keyword>
<dbReference type="EMBL" id="JAMFTS010000004">
    <property type="protein sequence ID" value="KAJ4761498.1"/>
    <property type="molecule type" value="Genomic_DNA"/>
</dbReference>
<evidence type="ECO:0000256" key="9">
    <source>
        <dbReference type="SAM" id="MobiDB-lite"/>
    </source>
</evidence>
<feature type="region of interest" description="Disordered" evidence="9">
    <location>
        <begin position="1"/>
        <end position="28"/>
    </location>
</feature>
<reference evidence="11" key="1">
    <citation type="submission" date="2022-08" db="EMBL/GenBank/DDBJ databases">
        <authorList>
            <person name="Marques A."/>
        </authorList>
    </citation>
    <scope>NUCLEOTIDE SEQUENCE</scope>
    <source>
        <strain evidence="11">RhyPub2mFocal</strain>
        <tissue evidence="11">Leaves</tissue>
    </source>
</reference>
<dbReference type="AlphaFoldDB" id="A0AAV8D5F2"/>
<feature type="transmembrane region" description="Helical" evidence="10">
    <location>
        <begin position="269"/>
        <end position="290"/>
    </location>
</feature>
<keyword evidence="12" id="KW-1185">Reference proteome</keyword>
<comment type="subcellular location">
    <subcellularLocation>
        <location evidence="1">Membrane</location>
        <topology evidence="1">Multi-pass membrane protein</topology>
    </subcellularLocation>
</comment>
<dbReference type="PANTHER" id="PTHR45724:SF16">
    <property type="entry name" value="AQUAPORIN NIP2-1"/>
    <property type="match status" value="1"/>
</dbReference>
<dbReference type="CDD" id="cd00333">
    <property type="entry name" value="MIP"/>
    <property type="match status" value="1"/>
</dbReference>
<evidence type="ECO:0000256" key="3">
    <source>
        <dbReference type="ARBA" id="ARBA00022692"/>
    </source>
</evidence>
<evidence type="ECO:0000256" key="2">
    <source>
        <dbReference type="ARBA" id="ARBA00022448"/>
    </source>
</evidence>
<keyword evidence="6 10" id="KW-0472">Membrane</keyword>
<evidence type="ECO:0000256" key="4">
    <source>
        <dbReference type="ARBA" id="ARBA00022737"/>
    </source>
</evidence>
<organism evidence="11 12">
    <name type="scientific">Rhynchospora pubera</name>
    <dbReference type="NCBI Taxonomy" id="906938"/>
    <lineage>
        <taxon>Eukaryota</taxon>
        <taxon>Viridiplantae</taxon>
        <taxon>Streptophyta</taxon>
        <taxon>Embryophyta</taxon>
        <taxon>Tracheophyta</taxon>
        <taxon>Spermatophyta</taxon>
        <taxon>Magnoliopsida</taxon>
        <taxon>Liliopsida</taxon>
        <taxon>Poales</taxon>
        <taxon>Cyperaceae</taxon>
        <taxon>Cyperoideae</taxon>
        <taxon>Rhynchosporeae</taxon>
        <taxon>Rhynchospora</taxon>
    </lineage>
</organism>
<feature type="transmembrane region" description="Helical" evidence="10">
    <location>
        <begin position="230"/>
        <end position="249"/>
    </location>
</feature>
<evidence type="ECO:0000313" key="11">
    <source>
        <dbReference type="EMBL" id="KAJ4761498.1"/>
    </source>
</evidence>
<comment type="similarity">
    <text evidence="7">Belongs to the MIP/aquaporin (TC 1.A.8) family. NIP (TC 1.A.8.12) subfamily.</text>
</comment>
<evidence type="ECO:0000256" key="6">
    <source>
        <dbReference type="ARBA" id="ARBA00023136"/>
    </source>
</evidence>
<dbReference type="PANTHER" id="PTHR45724">
    <property type="entry name" value="AQUAPORIN NIP2-1"/>
    <property type="match status" value="1"/>
</dbReference>
<sequence length="333" mass="36023">MKKNSNSPSIKCTIDQVKPLEPASNRDQLKEKIMASSLRVPSFRNEIHDMDTVQKNEIHGTYRPPPSPSPSITLYYPPNLFKKVISEIIATFLLVFVTCGSAGISANNPSRISQLGQSVAGGLIVTVMIYAVGHISGAHMNPAVTLAFATYRHFPWMQVPFYWAAQLTGGISAAFLLREVLHPIKDLGTTTPSGADWRAFIMEIIVTFNMIFVTFAVATDTRAVGELAGLAVGSAVCITSIFAGAVSGGSMNPVRTLAPALASSIYHGLWVYFIAPPIGTLLGGGAYTFIKLQDRPSLESSSQKLSSFKIRRLKSMGKPVPDYEEDDAEPNNV</sequence>